<feature type="domain" description="SsfX3-like N-terminal" evidence="2">
    <location>
        <begin position="18"/>
        <end position="151"/>
    </location>
</feature>
<evidence type="ECO:0000313" key="3">
    <source>
        <dbReference type="EMBL" id="MDI3407010.1"/>
    </source>
</evidence>
<dbReference type="Gene3D" id="2.60.120.260">
    <property type="entry name" value="Galactose-binding domain-like"/>
    <property type="match status" value="1"/>
</dbReference>
<dbReference type="InterPro" id="IPR013830">
    <property type="entry name" value="SGNH_hydro"/>
</dbReference>
<dbReference type="EMBL" id="JASCIQ010000028">
    <property type="protein sequence ID" value="MDI3407010.1"/>
    <property type="molecule type" value="Genomic_DNA"/>
</dbReference>
<organism evidence="3 4">
    <name type="scientific">Streptomyces cavernicola</name>
    <dbReference type="NCBI Taxonomy" id="3043613"/>
    <lineage>
        <taxon>Bacteria</taxon>
        <taxon>Bacillati</taxon>
        <taxon>Actinomycetota</taxon>
        <taxon>Actinomycetes</taxon>
        <taxon>Kitasatosporales</taxon>
        <taxon>Streptomycetaceae</taxon>
        <taxon>Streptomyces</taxon>
    </lineage>
</organism>
<dbReference type="Proteomes" id="UP001223978">
    <property type="component" value="Unassembled WGS sequence"/>
</dbReference>
<dbReference type="Pfam" id="PF21181">
    <property type="entry name" value="SsfX3_N"/>
    <property type="match status" value="1"/>
</dbReference>
<keyword evidence="3" id="KW-0378">Hydrolase</keyword>
<dbReference type="Gene3D" id="3.40.50.1110">
    <property type="entry name" value="SGNH hydrolase"/>
    <property type="match status" value="1"/>
</dbReference>
<dbReference type="Pfam" id="PF13472">
    <property type="entry name" value="Lipase_GDSL_2"/>
    <property type="match status" value="1"/>
</dbReference>
<reference evidence="3 4" key="1">
    <citation type="submission" date="2023-05" db="EMBL/GenBank/DDBJ databases">
        <title>Draft genome sequence of Streptomyces sp. B-S-A6 isolated from a cave soil in Thailand.</title>
        <authorList>
            <person name="Chamroensaksri N."/>
            <person name="Muangham S."/>
        </authorList>
    </citation>
    <scope>NUCLEOTIDE SEQUENCE [LARGE SCALE GENOMIC DNA]</scope>
    <source>
        <strain evidence="3 4">B-S-A6</strain>
    </source>
</reference>
<accession>A0ABT6SGB8</accession>
<keyword evidence="4" id="KW-1185">Reference proteome</keyword>
<name>A0ABT6SGB8_9ACTN</name>
<comment type="caution">
    <text evidence="3">The sequence shown here is derived from an EMBL/GenBank/DDBJ whole genome shotgun (WGS) entry which is preliminary data.</text>
</comment>
<sequence>MSTSPSLISTPLTAELMRGALELEPTARGLLPHRLPAQARRQISDGQTAMAEAQPAGVRLAFRTAATVVELDTLPTKRAYLGVPGPAPADGVYDLLVDGRLTAQASVPGGNVLTVDMAAQSYELTEGEPGTARFAGLPAGEKDIEIWLPHNERTELVALRSDAPLAPLPDRGRKVWLHHGSSISHGSNATHPTGTWPALVAGRAGVELINLGLGGAALLDPYTARALRDTPADLVSVKIGINIVNADAMRLRAFGPAVHGFLDTIREGHPTTPLLVVSAVLCPVQEDTPGPLAPDFADGAVRFKATGDPAEVAAGRLTLNVVRAELARIVSERAADDPQLFYLDGRELYGEADHVELPLADAVHPGAEAHVRIAERFAGLAFGEAGAFAGR</sequence>
<feature type="domain" description="SGNH hydrolase-type esterase" evidence="1">
    <location>
        <begin position="180"/>
        <end position="370"/>
    </location>
</feature>
<dbReference type="GO" id="GO:0016787">
    <property type="term" value="F:hydrolase activity"/>
    <property type="evidence" value="ECO:0007669"/>
    <property type="project" value="UniProtKB-KW"/>
</dbReference>
<evidence type="ECO:0000259" key="1">
    <source>
        <dbReference type="Pfam" id="PF13472"/>
    </source>
</evidence>
<dbReference type="SUPFAM" id="SSF52266">
    <property type="entry name" value="SGNH hydrolase"/>
    <property type="match status" value="1"/>
</dbReference>
<gene>
    <name evidence="3" type="ORF">QIS96_24750</name>
</gene>
<evidence type="ECO:0000259" key="2">
    <source>
        <dbReference type="Pfam" id="PF21181"/>
    </source>
</evidence>
<dbReference type="InterPro" id="IPR036514">
    <property type="entry name" value="SGNH_hydro_sf"/>
</dbReference>
<dbReference type="InterPro" id="IPR048977">
    <property type="entry name" value="SsfX3-like_N"/>
</dbReference>
<dbReference type="RefSeq" id="WP_282544938.1">
    <property type="nucleotide sequence ID" value="NZ_JASCIQ010000028.1"/>
</dbReference>
<evidence type="ECO:0000313" key="4">
    <source>
        <dbReference type="Proteomes" id="UP001223978"/>
    </source>
</evidence>
<proteinExistence type="predicted"/>
<protein>
    <submittedName>
        <fullName evidence="3">SGNH/GDSL hydrolase family protein</fullName>
    </submittedName>
</protein>